<evidence type="ECO:0000259" key="5">
    <source>
        <dbReference type="Pfam" id="PF07940"/>
    </source>
</evidence>
<gene>
    <name evidence="7" type="ORF">BacF7301_13600</name>
</gene>
<evidence type="ECO:0000313" key="7">
    <source>
        <dbReference type="EMBL" id="QIU95112.1"/>
    </source>
</evidence>
<dbReference type="AlphaFoldDB" id="A0A6H0KP06"/>
<dbReference type="RefSeq" id="WP_167963604.1">
    <property type="nucleotide sequence ID" value="NZ_CP050831.1"/>
</dbReference>
<dbReference type="KEGG" id="bfc:BacF7301_13600"/>
<dbReference type="InterPro" id="IPR054646">
    <property type="entry name" value="HepC"/>
</dbReference>
<dbReference type="Pfam" id="PF16889">
    <property type="entry name" value="Hepar_II_III_N"/>
    <property type="match status" value="1"/>
</dbReference>
<evidence type="ECO:0000256" key="3">
    <source>
        <dbReference type="ARBA" id="ARBA00022764"/>
    </source>
</evidence>
<dbReference type="EMBL" id="CP050831">
    <property type="protein sequence ID" value="QIU95112.1"/>
    <property type="molecule type" value="Genomic_DNA"/>
</dbReference>
<dbReference type="Proteomes" id="UP000501780">
    <property type="component" value="Chromosome"/>
</dbReference>
<dbReference type="Gene3D" id="2.70.98.70">
    <property type="match status" value="1"/>
</dbReference>
<protein>
    <submittedName>
        <fullName evidence="7">Heparinase</fullName>
    </submittedName>
</protein>
<evidence type="ECO:0000256" key="1">
    <source>
        <dbReference type="ARBA" id="ARBA00004418"/>
    </source>
</evidence>
<evidence type="ECO:0000259" key="6">
    <source>
        <dbReference type="Pfam" id="PF16889"/>
    </source>
</evidence>
<keyword evidence="4" id="KW-0456">Lyase</keyword>
<proteinExistence type="predicted"/>
<dbReference type="GO" id="GO:0042597">
    <property type="term" value="C:periplasmic space"/>
    <property type="evidence" value="ECO:0007669"/>
    <property type="project" value="UniProtKB-SubCell"/>
</dbReference>
<keyword evidence="2" id="KW-0732">Signal</keyword>
<reference evidence="7 8" key="1">
    <citation type="submission" date="2020-03" db="EMBL/GenBank/DDBJ databases">
        <title>Genomic analysis of Bacteroides faecium CBA7301.</title>
        <authorList>
            <person name="Kim J."/>
            <person name="Roh S.W."/>
        </authorList>
    </citation>
    <scope>NUCLEOTIDE SEQUENCE [LARGE SCALE GENOMIC DNA]</scope>
    <source>
        <strain evidence="7 8">CBA7301</strain>
    </source>
</reference>
<name>A0A6H0KP06_9BACE</name>
<dbReference type="PANTHER" id="PTHR39210">
    <property type="entry name" value="HEPARIN-SULFATE LYASE"/>
    <property type="match status" value="1"/>
</dbReference>
<dbReference type="Gene3D" id="1.50.10.100">
    <property type="entry name" value="Chondroitin AC/alginate lyase"/>
    <property type="match status" value="1"/>
</dbReference>
<comment type="subcellular location">
    <subcellularLocation>
        <location evidence="1">Periplasm</location>
    </subcellularLocation>
</comment>
<sequence length="729" mass="83624">MKNIFLICSCAFLTFSGCIDNVNELLTSNNIDVTSSYDTQICHTTLNDTIETRLFDVINLNYPGLEKVREFYEAGKFYNATSALLEYYRNRTEVNNPNINLVNPTISPFNQNIADQALEYKFYVRSFYESKDENGIESYYSFWDENQKKINWNANLDKETSQEFKYQLHRHQWMLPQAIAYFISKDEKYIQSWIEVYSDWLNTFPHEPGTVFPPEGGAGNDKDYQWKGLQVAERVTSQVDIMPYFIHSINFTPEWLSIFLSTFEKEVESIRLNYYLSSNHSLSQAQAITTAGILMPEFKNSEVWATEGASKMNEEMDKQLLEDGVHFELDPSYHIASISSFREIYDLAKVNNKVNLLPASYISKLKKATEFVKDIIYPNYTLDNFNDTRASSYTKSVLLKNFKIYASMYPDDQEMLWMSTEGKKGTAPTHLTSAYEESGYYMLRNGWGKSSTMMILKNNNNPDQQWHCQPDNGTFGLYRNTRNFFPDAGVYSYNTDSNRANYRATKNHNTLTVMSKTIGEEQGGVTEGKLLKLETLNNIDILVTENASYNNITHRRAIFYVNKNFFVIADEGYGSIGSNKVNLNFHMLTDKTYPTVYDDLKSSKQYGAHTTFTDNNNMLIRTFSETEQDFSVTTSTSKISNKLGDNTAGSRAGYQYTIRQPKTTESIPITAARFISVIYPFGDISEINNLNIDAKFIDNENSAPGTFHPKGISIKVTINGQEYDLSYSL</sequence>
<dbReference type="GO" id="GO:0016829">
    <property type="term" value="F:lyase activity"/>
    <property type="evidence" value="ECO:0007669"/>
    <property type="project" value="UniProtKB-KW"/>
</dbReference>
<dbReference type="InterPro" id="IPR031680">
    <property type="entry name" value="Hepar_II_III_N"/>
</dbReference>
<dbReference type="SUPFAM" id="SSF48230">
    <property type="entry name" value="Chondroitin AC/alginate lyase"/>
    <property type="match status" value="1"/>
</dbReference>
<dbReference type="PANTHER" id="PTHR39210:SF1">
    <property type="entry name" value="HEPARIN-SULFATE LYASE"/>
    <property type="match status" value="1"/>
</dbReference>
<dbReference type="Pfam" id="PF07940">
    <property type="entry name" value="Hepar_II_III_C"/>
    <property type="match status" value="1"/>
</dbReference>
<accession>A0A6H0KP06</accession>
<keyword evidence="3" id="KW-0574">Periplasm</keyword>
<evidence type="ECO:0000256" key="4">
    <source>
        <dbReference type="ARBA" id="ARBA00023239"/>
    </source>
</evidence>
<feature type="domain" description="Heparinase II/III-like C-terminal" evidence="5">
    <location>
        <begin position="431"/>
        <end position="632"/>
    </location>
</feature>
<dbReference type="PROSITE" id="PS51257">
    <property type="entry name" value="PROKAR_LIPOPROTEIN"/>
    <property type="match status" value="1"/>
</dbReference>
<evidence type="ECO:0000256" key="2">
    <source>
        <dbReference type="ARBA" id="ARBA00022729"/>
    </source>
</evidence>
<feature type="domain" description="Heparin-sulfate lyase N-terminal" evidence="6">
    <location>
        <begin position="54"/>
        <end position="417"/>
    </location>
</feature>
<keyword evidence="8" id="KW-1185">Reference proteome</keyword>
<dbReference type="NCBIfam" id="NF045572">
    <property type="entry name" value="Hepsulflyase_bctds"/>
    <property type="match status" value="1"/>
</dbReference>
<organism evidence="7 8">
    <name type="scientific">Bacteroides faecium</name>
    <dbReference type="NCBI Taxonomy" id="2715212"/>
    <lineage>
        <taxon>Bacteria</taxon>
        <taxon>Pseudomonadati</taxon>
        <taxon>Bacteroidota</taxon>
        <taxon>Bacteroidia</taxon>
        <taxon>Bacteroidales</taxon>
        <taxon>Bacteroidaceae</taxon>
        <taxon>Bacteroides</taxon>
    </lineage>
</organism>
<dbReference type="InterPro" id="IPR012480">
    <property type="entry name" value="Hepar_II_III_C"/>
</dbReference>
<dbReference type="InterPro" id="IPR008929">
    <property type="entry name" value="Chondroitin_lyas"/>
</dbReference>
<evidence type="ECO:0000313" key="8">
    <source>
        <dbReference type="Proteomes" id="UP000501780"/>
    </source>
</evidence>